<dbReference type="InterPro" id="IPR056647">
    <property type="entry name" value="DUF7745"/>
</dbReference>
<dbReference type="Pfam" id="PF24924">
    <property type="entry name" value="DUF7745"/>
    <property type="match status" value="1"/>
</dbReference>
<evidence type="ECO:0000313" key="3">
    <source>
        <dbReference type="Proteomes" id="UP001652660"/>
    </source>
</evidence>
<feature type="coiled-coil region" evidence="1">
    <location>
        <begin position="438"/>
        <end position="465"/>
    </location>
</feature>
<evidence type="ECO:0000313" key="5">
    <source>
        <dbReference type="RefSeq" id="XP_071909494.1"/>
    </source>
</evidence>
<evidence type="ECO:0000259" key="2">
    <source>
        <dbReference type="Pfam" id="PF24924"/>
    </source>
</evidence>
<dbReference type="PANTHER" id="PTHR46033:SF16">
    <property type="entry name" value="AMINOTRANSFERASE-LIKE PLANT MOBILE DOMAIN-CONTAINING PROTEIN"/>
    <property type="match status" value="1"/>
</dbReference>
<gene>
    <name evidence="4 5" type="primary">LOC113706678</name>
</gene>
<dbReference type="RefSeq" id="XP_071909494.1">
    <property type="nucleotide sequence ID" value="XM_072053393.1"/>
</dbReference>
<proteinExistence type="predicted"/>
<dbReference type="InterPro" id="IPR044824">
    <property type="entry name" value="MAIN-like"/>
</dbReference>
<evidence type="ECO:0000256" key="1">
    <source>
        <dbReference type="SAM" id="Coils"/>
    </source>
</evidence>
<reference evidence="4 5" key="2">
    <citation type="submission" date="2025-05" db="UniProtKB">
        <authorList>
            <consortium name="RefSeq"/>
        </authorList>
    </citation>
    <scope>IDENTIFICATION</scope>
    <source>
        <tissue evidence="4 5">Leaves</tissue>
    </source>
</reference>
<dbReference type="Proteomes" id="UP001652660">
    <property type="component" value="Chromosome 6c"/>
</dbReference>
<dbReference type="AlphaFoldDB" id="A0A6P6U2Y6"/>
<dbReference type="RefSeq" id="XP_027084417.2">
    <property type="nucleotide sequence ID" value="XM_027228616.2"/>
</dbReference>
<evidence type="ECO:0000313" key="4">
    <source>
        <dbReference type="RefSeq" id="XP_027084417.2"/>
    </source>
</evidence>
<protein>
    <submittedName>
        <fullName evidence="4 5">Serine/threonine-protein phosphatase 7 long form homolog</fullName>
    </submittedName>
</protein>
<sequence>MDRPQQISQLLTVPMEVRRWPGLLSFSEINQVASYLGPIGDFKDIESDGYLVEALIQLWDPDGSTFRIGSKELTPTIEEVAGLLNLSVKGTAVIFPIASGKVEFCHFTGLKESVVRGSDQSIDVKFLFDRFAMKDGFDKYSKDFSFTSKVTWECKRPLVYGLVMAGIYLFPRKDKKIGFKITKLLSDLFFGIKDRQASIVPIVLADIFVACTNCQRGSKFFYGSNRILHIWAMEHFRRQLPALDGLPLIGYNWISTHHKRVDQSNLLRSASEWLDFLRVLSDQKIRWVLDWTDCFNPVLRAKSSDLIPLLGTQGIMAYTPKRFLRQLGRIQGVPLTPDLTDFTISFGKGTCPDKIPMKVSIVEAWETLSDDEDIAYVPQLKPMALVTPQYEEWLRESGAGRPLMEQSEEVKKLMAIIEAKDTENAQLRQSVKVNKGLAEKNKRLCEEMRERHQELKRKCGRLYDQTERMQNPYSREPKDAVIDRLKKFNDLVRNQLREMM</sequence>
<keyword evidence="1" id="KW-0175">Coiled coil</keyword>
<name>A0A6P6U2Y6_COFAR</name>
<dbReference type="OrthoDB" id="984336at2759"/>
<dbReference type="GeneID" id="113706678"/>
<dbReference type="PANTHER" id="PTHR46033">
    <property type="entry name" value="PROTEIN MAIN-LIKE 2"/>
    <property type="match status" value="1"/>
</dbReference>
<organism evidence="3 4">
    <name type="scientific">Coffea arabica</name>
    <name type="common">Arabian coffee</name>
    <dbReference type="NCBI Taxonomy" id="13443"/>
    <lineage>
        <taxon>Eukaryota</taxon>
        <taxon>Viridiplantae</taxon>
        <taxon>Streptophyta</taxon>
        <taxon>Embryophyta</taxon>
        <taxon>Tracheophyta</taxon>
        <taxon>Spermatophyta</taxon>
        <taxon>Magnoliopsida</taxon>
        <taxon>eudicotyledons</taxon>
        <taxon>Gunneridae</taxon>
        <taxon>Pentapetalae</taxon>
        <taxon>asterids</taxon>
        <taxon>lamiids</taxon>
        <taxon>Gentianales</taxon>
        <taxon>Rubiaceae</taxon>
        <taxon>Ixoroideae</taxon>
        <taxon>Gardenieae complex</taxon>
        <taxon>Bertiereae - Coffeeae clade</taxon>
        <taxon>Coffeeae</taxon>
        <taxon>Coffea</taxon>
    </lineage>
</organism>
<reference evidence="3" key="1">
    <citation type="journal article" date="2025" name="Foods">
        <title>Unveiling the Microbial Signatures of Arabica Coffee Cherries: Insights into Ripeness Specific Diversity, Functional Traits, and Implications for Quality and Safety.</title>
        <authorList>
            <consortium name="RefSeq"/>
            <person name="Tenea G.N."/>
            <person name="Cifuentes V."/>
            <person name="Reyes P."/>
            <person name="Cevallos-Vallejos M."/>
        </authorList>
    </citation>
    <scope>NUCLEOTIDE SEQUENCE [LARGE SCALE GENOMIC DNA]</scope>
</reference>
<feature type="domain" description="DUF7745" evidence="2">
    <location>
        <begin position="37"/>
        <end position="396"/>
    </location>
</feature>
<dbReference type="GO" id="GO:0010073">
    <property type="term" value="P:meristem maintenance"/>
    <property type="evidence" value="ECO:0007669"/>
    <property type="project" value="InterPro"/>
</dbReference>
<keyword evidence="3" id="KW-1185">Reference proteome</keyword>
<accession>A0A6P6U2Y6</accession>